<feature type="compositionally biased region" description="Polar residues" evidence="8">
    <location>
        <begin position="719"/>
        <end position="731"/>
    </location>
</feature>
<feature type="domain" description="PHD-type" evidence="9">
    <location>
        <begin position="73"/>
        <end position="126"/>
    </location>
</feature>
<evidence type="ECO:0000256" key="1">
    <source>
        <dbReference type="ARBA" id="ARBA00002311"/>
    </source>
</evidence>
<feature type="compositionally biased region" description="Polar residues" evidence="8">
    <location>
        <begin position="1"/>
        <end position="10"/>
    </location>
</feature>
<evidence type="ECO:0000256" key="4">
    <source>
        <dbReference type="ARBA" id="ARBA00022723"/>
    </source>
</evidence>
<feature type="region of interest" description="Disordered" evidence="8">
    <location>
        <begin position="683"/>
        <end position="774"/>
    </location>
</feature>
<accession>A0ABR0TGG9</accession>
<dbReference type="InterPro" id="IPR001965">
    <property type="entry name" value="Znf_PHD"/>
</dbReference>
<dbReference type="Pfam" id="PF07500">
    <property type="entry name" value="TFIIS_M"/>
    <property type="match status" value="1"/>
</dbReference>
<feature type="compositionally biased region" description="Basic residues" evidence="8">
    <location>
        <begin position="154"/>
        <end position="169"/>
    </location>
</feature>
<dbReference type="InterPro" id="IPR013083">
    <property type="entry name" value="Znf_RING/FYVE/PHD"/>
</dbReference>
<dbReference type="Gene3D" id="1.10.472.30">
    <property type="entry name" value="Transcription elongation factor S-II, central domain"/>
    <property type="match status" value="1"/>
</dbReference>
<feature type="compositionally biased region" description="Low complexity" evidence="8">
    <location>
        <begin position="220"/>
        <end position="242"/>
    </location>
</feature>
<dbReference type="SMART" id="SM00510">
    <property type="entry name" value="TFS2M"/>
    <property type="match status" value="1"/>
</dbReference>
<dbReference type="InterPro" id="IPR011011">
    <property type="entry name" value="Znf_FYVE_PHD"/>
</dbReference>
<dbReference type="InterPro" id="IPR012921">
    <property type="entry name" value="SPOC_C"/>
</dbReference>
<evidence type="ECO:0000256" key="8">
    <source>
        <dbReference type="SAM" id="MobiDB-lite"/>
    </source>
</evidence>
<evidence type="ECO:0000256" key="3">
    <source>
        <dbReference type="ARBA" id="ARBA00021616"/>
    </source>
</evidence>
<feature type="region of interest" description="Disordered" evidence="8">
    <location>
        <begin position="146"/>
        <end position="257"/>
    </location>
</feature>
<evidence type="ECO:0000256" key="7">
    <source>
        <dbReference type="PROSITE-ProRule" id="PRU00146"/>
    </source>
</evidence>
<feature type="compositionally biased region" description="Low complexity" evidence="8">
    <location>
        <begin position="447"/>
        <end position="456"/>
    </location>
</feature>
<evidence type="ECO:0000256" key="2">
    <source>
        <dbReference type="ARBA" id="ARBA00011050"/>
    </source>
</evidence>
<keyword evidence="12" id="KW-1185">Reference proteome</keyword>
<feature type="compositionally biased region" description="Pro residues" evidence="8">
    <location>
        <begin position="764"/>
        <end position="774"/>
    </location>
</feature>
<dbReference type="SMART" id="SM00249">
    <property type="entry name" value="PHD"/>
    <property type="match status" value="1"/>
</dbReference>
<organism evidence="11 12">
    <name type="scientific">Aureobasidium pullulans</name>
    <name type="common">Black yeast</name>
    <name type="synonym">Pullularia pullulans</name>
    <dbReference type="NCBI Taxonomy" id="5580"/>
    <lineage>
        <taxon>Eukaryota</taxon>
        <taxon>Fungi</taxon>
        <taxon>Dikarya</taxon>
        <taxon>Ascomycota</taxon>
        <taxon>Pezizomycotina</taxon>
        <taxon>Dothideomycetes</taxon>
        <taxon>Dothideomycetidae</taxon>
        <taxon>Dothideales</taxon>
        <taxon>Saccotheciaceae</taxon>
        <taxon>Aureobasidium</taxon>
    </lineage>
</organism>
<dbReference type="InterPro" id="IPR019786">
    <property type="entry name" value="Zinc_finger_PHD-type_CS"/>
</dbReference>
<feature type="compositionally biased region" description="Acidic residues" evidence="8">
    <location>
        <begin position="58"/>
        <end position="69"/>
    </location>
</feature>
<comment type="similarity">
    <text evidence="2">Belongs to the BYE1 family.</text>
</comment>
<keyword evidence="4" id="KW-0479">Metal-binding</keyword>
<keyword evidence="5 7" id="KW-0863">Zinc-finger</keyword>
<feature type="region of interest" description="Disordered" evidence="8">
    <location>
        <begin position="369"/>
        <end position="507"/>
    </location>
</feature>
<feature type="compositionally biased region" description="Basic and acidic residues" evidence="8">
    <location>
        <begin position="375"/>
        <end position="389"/>
    </location>
</feature>
<sequence>MSDMSANALLQTDIRRSGRATKGQHTKLEAAEATTPKNKKGTATASTKKSNSKKSAEPEPEPEDDDGEAADEVIRCVCGDTKDDEVGRQYVSCDTCEVWQHNVCMGVPLEEENQPEHYFCEQCAPNDHKELLDALKRGEQLWQTRIAEHEAEKRRKRNEKKRPKNRQQKAARQSEVKSEAPASEQTSPAPTASASVPPPSQDSAPAVGSKRKFEEETPQEEQAQAETQAGETRRSSSAAATQSKRRKSEQKKEDKVDADTALVDVKDLPKERQGPAQALIKVFGDVVRERVTTGSYSLGQGENADSVSHHHATRIEYELYQTYGAPPQSQGYSQQFRAIHANMKKNPMLVQRMLDNSLTAHGLATMSSQDMASEELQKQRQQLKEEADKQAVMMRDDEDDKPRVRRTHKGDEYIDDQAENTHESVFTSAPVRSREEQDKPATPNGEASAAAGAAASPDAMDVDRRESNFDINSVWAKTPADQQAQPTRRRSSFAKTQTPQEKGEKHDADVDRMLADDNETDYAPPEANGVVWKGQLVQPGVTEFTACARHAAGNDFGQFMSWTELLPPALEIEGRLEAKRADDYLCGLQWSKKSDVSVLALTPYDNRLAFDQIFDYFASRGRYAVIGKGRGMSSIVKDVYITPVGPGHNLPPHINLLEYNTLDPNVPERMLVVTFVVNKPEHWDNPVVPDAPQPIGASPVNGNGTHGPQFSPRPPQGFTPMQNGHTHQQQFGGAPMPPNPYTAQSPVPGQPYSAHNSGAGAYPSPSPQLPPHPNPMVHSILGPLAHTPVVAQILSAAGNNVEEHVLLNMRDILASDPAARDDLSIFSQRLANNSYGPSHAERNVEEEQCVGGAGEIDAALKRIQGHELNIQQLLLRRHIYR</sequence>
<comment type="function">
    <text evidence="1">Negative regulator of transcription elongation.</text>
</comment>
<comment type="caution">
    <text evidence="11">The sequence shown here is derived from an EMBL/GenBank/DDBJ whole genome shotgun (WGS) entry which is preliminary data.</text>
</comment>
<dbReference type="EMBL" id="JASGXD010000010">
    <property type="protein sequence ID" value="KAK6003354.1"/>
    <property type="molecule type" value="Genomic_DNA"/>
</dbReference>
<feature type="compositionally biased region" description="Low complexity" evidence="8">
    <location>
        <begin position="179"/>
        <end position="195"/>
    </location>
</feature>
<dbReference type="SUPFAM" id="SSF57903">
    <property type="entry name" value="FYVE/PHD zinc finger"/>
    <property type="match status" value="1"/>
</dbReference>
<keyword evidence="6" id="KW-0862">Zinc</keyword>
<dbReference type="CDD" id="cd15550">
    <property type="entry name" value="PHD_MLL5"/>
    <property type="match status" value="1"/>
</dbReference>
<gene>
    <name evidence="11" type="ORF">QM012_001199</name>
</gene>
<feature type="region of interest" description="Disordered" evidence="8">
    <location>
        <begin position="1"/>
        <end position="69"/>
    </location>
</feature>
<dbReference type="Gene3D" id="3.30.40.10">
    <property type="entry name" value="Zinc/RING finger domain, C3HC4 (zinc finger)"/>
    <property type="match status" value="1"/>
</dbReference>
<proteinExistence type="inferred from homology"/>
<evidence type="ECO:0000256" key="5">
    <source>
        <dbReference type="ARBA" id="ARBA00022771"/>
    </source>
</evidence>
<evidence type="ECO:0000259" key="9">
    <source>
        <dbReference type="PROSITE" id="PS50016"/>
    </source>
</evidence>
<dbReference type="InterPro" id="IPR019787">
    <property type="entry name" value="Znf_PHD-finger"/>
</dbReference>
<evidence type="ECO:0000256" key="6">
    <source>
        <dbReference type="ARBA" id="ARBA00022833"/>
    </source>
</evidence>
<dbReference type="Pfam" id="PF20826">
    <property type="entry name" value="PHD_5"/>
    <property type="match status" value="1"/>
</dbReference>
<dbReference type="InterPro" id="IPR036575">
    <property type="entry name" value="TFIIS_cen_dom_sf"/>
</dbReference>
<name>A0ABR0TGG9_AURPU</name>
<dbReference type="InterPro" id="IPR055499">
    <property type="entry name" value="DUF7071"/>
</dbReference>
<dbReference type="PROSITE" id="PS51321">
    <property type="entry name" value="TFIIS_CENTRAL"/>
    <property type="match status" value="1"/>
</dbReference>
<dbReference type="PROSITE" id="PS01359">
    <property type="entry name" value="ZF_PHD_1"/>
    <property type="match status" value="1"/>
</dbReference>
<evidence type="ECO:0000313" key="12">
    <source>
        <dbReference type="Proteomes" id="UP001341245"/>
    </source>
</evidence>
<dbReference type="CDD" id="cd21538">
    <property type="entry name" value="SPOC_TFIIS"/>
    <property type="match status" value="1"/>
</dbReference>
<dbReference type="Proteomes" id="UP001341245">
    <property type="component" value="Unassembled WGS sequence"/>
</dbReference>
<dbReference type="PANTHER" id="PTHR11477">
    <property type="entry name" value="TRANSCRIPTION FACTOR S-II ZINC FINGER DOMAIN-CONTAINING PROTEIN"/>
    <property type="match status" value="1"/>
</dbReference>
<reference evidence="11 12" key="1">
    <citation type="submission" date="2023-11" db="EMBL/GenBank/DDBJ databases">
        <title>Draft genome sequence and annotation of the polyextremotolerant black yeast-like fungus Aureobasidium pullulans NRRL 62042.</title>
        <authorList>
            <person name="Dielentheis-Frenken M.R.E."/>
            <person name="Wibberg D."/>
            <person name="Blank L.M."/>
            <person name="Tiso T."/>
        </authorList>
    </citation>
    <scope>NUCLEOTIDE SEQUENCE [LARGE SCALE GENOMIC DNA]</scope>
    <source>
        <strain evidence="11 12">NRRL 62042</strain>
    </source>
</reference>
<dbReference type="Pfam" id="PF07744">
    <property type="entry name" value="SPOC"/>
    <property type="match status" value="1"/>
</dbReference>
<feature type="domain" description="TFIIS central" evidence="10">
    <location>
        <begin position="271"/>
        <end position="399"/>
    </location>
</feature>
<dbReference type="SUPFAM" id="SSF46942">
    <property type="entry name" value="Elongation factor TFIIS domain 2"/>
    <property type="match status" value="1"/>
</dbReference>
<dbReference type="Pfam" id="PF23257">
    <property type="entry name" value="DUF7071"/>
    <property type="match status" value="1"/>
</dbReference>
<evidence type="ECO:0000259" key="10">
    <source>
        <dbReference type="PROSITE" id="PS51321"/>
    </source>
</evidence>
<evidence type="ECO:0000313" key="11">
    <source>
        <dbReference type="EMBL" id="KAK6003354.1"/>
    </source>
</evidence>
<protein>
    <recommendedName>
        <fullName evidence="3">Transcription factor BYE1</fullName>
    </recommendedName>
</protein>
<dbReference type="InterPro" id="IPR003618">
    <property type="entry name" value="TFIIS_cen_dom"/>
</dbReference>
<dbReference type="PANTHER" id="PTHR11477:SF11">
    <property type="entry name" value="TRANSCRIPTION FACTOR BYE1"/>
    <property type="match status" value="1"/>
</dbReference>
<dbReference type="PROSITE" id="PS50016">
    <property type="entry name" value="ZF_PHD_2"/>
    <property type="match status" value="1"/>
</dbReference>